<accession>A0A7Y9YHK3</accession>
<dbReference type="AlphaFoldDB" id="A0A7Y9YHK3"/>
<proteinExistence type="predicted"/>
<evidence type="ECO:0000313" key="1">
    <source>
        <dbReference type="EMBL" id="NYI11367.1"/>
    </source>
</evidence>
<dbReference type="Pfam" id="PF14345">
    <property type="entry name" value="GDYXXLXY"/>
    <property type="match status" value="1"/>
</dbReference>
<dbReference type="EMBL" id="JACBZI010000001">
    <property type="protein sequence ID" value="NYI11367.1"/>
    <property type="molecule type" value="Genomic_DNA"/>
</dbReference>
<dbReference type="RefSeq" id="WP_179532063.1">
    <property type="nucleotide sequence ID" value="NZ_BAAAPP010000008.1"/>
</dbReference>
<gene>
    <name evidence="1" type="ORF">BKA05_002882</name>
</gene>
<dbReference type="InterPro" id="IPR025833">
    <property type="entry name" value="GDYXXLXY"/>
</dbReference>
<reference evidence="1 2" key="1">
    <citation type="submission" date="2020-07" db="EMBL/GenBank/DDBJ databases">
        <title>Sequencing the genomes of 1000 actinobacteria strains.</title>
        <authorList>
            <person name="Klenk H.-P."/>
        </authorList>
    </citation>
    <scope>NUCLEOTIDE SEQUENCE [LARGE SCALE GENOMIC DNA]</scope>
    <source>
        <strain evidence="1 2">DSM 18248</strain>
    </source>
</reference>
<protein>
    <submittedName>
        <fullName evidence="1">Putative membrane-anchored protein</fullName>
    </submittedName>
</protein>
<evidence type="ECO:0000313" key="2">
    <source>
        <dbReference type="Proteomes" id="UP000537326"/>
    </source>
</evidence>
<comment type="caution">
    <text evidence="1">The sequence shown here is derived from an EMBL/GenBank/DDBJ whole genome shotgun (WGS) entry which is preliminary data.</text>
</comment>
<dbReference type="Proteomes" id="UP000537326">
    <property type="component" value="Unassembled WGS sequence"/>
</dbReference>
<name>A0A7Y9YHK3_9ACTN</name>
<keyword evidence="2" id="KW-1185">Reference proteome</keyword>
<sequence>MRLLSRTPVRLAVVALAQLLVVGVAVAPRLSAWATGEEYLLEVTGYDPHDPFRGAYASLAYPGLPSGRRVPDGAAYLPLVRDGEVWVADRVLTERPAEGPYLACKGDGWGLDCGIGSWFAHDEEALAVEDALRSGSGMAVVRVDSRGHAALVDLRLP</sequence>
<organism evidence="1 2">
    <name type="scientific">Nocardioides marinus</name>
    <dbReference type="NCBI Taxonomy" id="374514"/>
    <lineage>
        <taxon>Bacteria</taxon>
        <taxon>Bacillati</taxon>
        <taxon>Actinomycetota</taxon>
        <taxon>Actinomycetes</taxon>
        <taxon>Propionibacteriales</taxon>
        <taxon>Nocardioidaceae</taxon>
        <taxon>Nocardioides</taxon>
    </lineage>
</organism>